<dbReference type="PROSITE" id="PS50974">
    <property type="entry name" value="ADOMET_ACTIVATION"/>
    <property type="match status" value="1"/>
</dbReference>
<dbReference type="AlphaFoldDB" id="C9MMR0"/>
<keyword evidence="4" id="KW-1185">Reference proteome</keyword>
<keyword evidence="1" id="KW-0808">Transferase</keyword>
<gene>
    <name evidence="3" type="ORF">HMPREF0973_00893</name>
</gene>
<keyword evidence="1" id="KW-0489">Methyltransferase</keyword>
<comment type="caution">
    <text evidence="3">The sequence shown here is derived from an EMBL/GenBank/DDBJ whole genome shotgun (WGS) entry which is preliminary data.</text>
</comment>
<dbReference type="InterPro" id="IPR004223">
    <property type="entry name" value="VitB12-dep_Met_synth_activ_dom"/>
</dbReference>
<organism evidence="3 4">
    <name type="scientific">Prevotella veroralis F0319</name>
    <dbReference type="NCBI Taxonomy" id="649761"/>
    <lineage>
        <taxon>Bacteria</taxon>
        <taxon>Pseudomonadati</taxon>
        <taxon>Bacteroidota</taxon>
        <taxon>Bacteroidia</taxon>
        <taxon>Bacteroidales</taxon>
        <taxon>Prevotellaceae</taxon>
        <taxon>Prevotella</taxon>
    </lineage>
</organism>
<proteinExistence type="predicted"/>
<protein>
    <recommendedName>
        <fullName evidence="2">AdoMet activation domain-containing protein</fullName>
    </recommendedName>
</protein>
<feature type="domain" description="AdoMet activation" evidence="2">
    <location>
        <begin position="1"/>
        <end position="42"/>
    </location>
</feature>
<dbReference type="HOGENOM" id="CLU_3256046_0_0_10"/>
<evidence type="ECO:0000313" key="4">
    <source>
        <dbReference type="Proteomes" id="UP000003327"/>
    </source>
</evidence>
<reference evidence="3 4" key="1">
    <citation type="submission" date="2009-09" db="EMBL/GenBank/DDBJ databases">
        <authorList>
            <person name="Weinstock G."/>
            <person name="Sodergren E."/>
            <person name="Clifton S."/>
            <person name="Fulton L."/>
            <person name="Fulton B."/>
            <person name="Courtney L."/>
            <person name="Fronick C."/>
            <person name="Harrison M."/>
            <person name="Strong C."/>
            <person name="Farmer C."/>
            <person name="Delahaunty K."/>
            <person name="Markovic C."/>
            <person name="Hall O."/>
            <person name="Minx P."/>
            <person name="Tomlinson C."/>
            <person name="Mitreva M."/>
            <person name="Nelson J."/>
            <person name="Hou S."/>
            <person name="Wollam A."/>
            <person name="Pepin K.H."/>
            <person name="Johnson M."/>
            <person name="Bhonagiri V."/>
            <person name="Nash W.E."/>
            <person name="Warren W."/>
            <person name="Chinwalla A."/>
            <person name="Mardis E.R."/>
            <person name="Wilson R.K."/>
        </authorList>
    </citation>
    <scope>NUCLEOTIDE SEQUENCE [LARGE SCALE GENOMIC DNA]</scope>
    <source>
        <strain evidence="3 4">F0319</strain>
    </source>
</reference>
<dbReference type="Proteomes" id="UP000003327">
    <property type="component" value="Unassembled WGS sequence"/>
</dbReference>
<name>C9MMR0_9BACT</name>
<evidence type="ECO:0000259" key="2">
    <source>
        <dbReference type="PROSITE" id="PS50974"/>
    </source>
</evidence>
<sequence length="42" mass="4891">MKASSLLCLGKIDEEQQRDYAHWRGLPMEKVRIFLSANLLKT</sequence>
<dbReference type="EMBL" id="ACVA01000019">
    <property type="protein sequence ID" value="EEX19110.1"/>
    <property type="molecule type" value="Genomic_DNA"/>
</dbReference>
<evidence type="ECO:0000313" key="3">
    <source>
        <dbReference type="EMBL" id="EEX19110.1"/>
    </source>
</evidence>
<accession>C9MMR0</accession>
<dbReference type="GO" id="GO:0032259">
    <property type="term" value="P:methylation"/>
    <property type="evidence" value="ECO:0007669"/>
    <property type="project" value="UniProtKB-KW"/>
</dbReference>
<dbReference type="GO" id="GO:0008705">
    <property type="term" value="F:methionine synthase activity"/>
    <property type="evidence" value="ECO:0007669"/>
    <property type="project" value="InterPro"/>
</dbReference>
<evidence type="ECO:0000256" key="1">
    <source>
        <dbReference type="PROSITE-ProRule" id="PRU00346"/>
    </source>
</evidence>